<dbReference type="PROSITE" id="PS00197">
    <property type="entry name" value="2FE2S_FER_1"/>
    <property type="match status" value="1"/>
</dbReference>
<evidence type="ECO:0000256" key="6">
    <source>
        <dbReference type="ARBA" id="ARBA00023014"/>
    </source>
</evidence>
<dbReference type="Gene3D" id="2.40.30.10">
    <property type="entry name" value="Translation factors"/>
    <property type="match status" value="1"/>
</dbReference>
<dbReference type="EMBL" id="UFSM01000001">
    <property type="protein sequence ID" value="SUU90855.1"/>
    <property type="molecule type" value="Genomic_DNA"/>
</dbReference>
<dbReference type="PRINTS" id="PR00409">
    <property type="entry name" value="PHDIOXRDTASE"/>
</dbReference>
<dbReference type="InterPro" id="IPR012675">
    <property type="entry name" value="Beta-grasp_dom_sf"/>
</dbReference>
<keyword evidence="2" id="KW-0001">2Fe-2S</keyword>
<dbReference type="InterPro" id="IPR050415">
    <property type="entry name" value="MRET"/>
</dbReference>
<feature type="domain" description="FAD-binding FR-type" evidence="8">
    <location>
        <begin position="6"/>
        <end position="108"/>
    </location>
</feature>
<dbReference type="OrthoDB" id="9792185at2"/>
<dbReference type="InterPro" id="IPR017938">
    <property type="entry name" value="Riboflavin_synthase-like_b-brl"/>
</dbReference>
<evidence type="ECO:0000259" key="7">
    <source>
        <dbReference type="PROSITE" id="PS51085"/>
    </source>
</evidence>
<accession>A0A380WPW7</accession>
<dbReference type="GO" id="GO:0046872">
    <property type="term" value="F:metal ion binding"/>
    <property type="evidence" value="ECO:0007669"/>
    <property type="project" value="UniProtKB-KW"/>
</dbReference>
<dbReference type="PANTHER" id="PTHR47354:SF1">
    <property type="entry name" value="CARNITINE MONOOXYGENASE REDUCTASE SUBUNIT"/>
    <property type="match status" value="1"/>
</dbReference>
<keyword evidence="3" id="KW-0479">Metal-binding</keyword>
<dbReference type="SUPFAM" id="SSF52343">
    <property type="entry name" value="Ferredoxin reductase-like, C-terminal NADP-linked domain"/>
    <property type="match status" value="1"/>
</dbReference>
<reference evidence="9 10" key="1">
    <citation type="submission" date="2018-06" db="EMBL/GenBank/DDBJ databases">
        <authorList>
            <consortium name="Pathogen Informatics"/>
            <person name="Doyle S."/>
        </authorList>
    </citation>
    <scope>NUCLEOTIDE SEQUENCE [LARGE SCALE GENOMIC DNA]</scope>
    <source>
        <strain evidence="9 10">NCTC10684</strain>
    </source>
</reference>
<feature type="domain" description="2Fe-2S ferredoxin-type" evidence="7">
    <location>
        <begin position="235"/>
        <end position="322"/>
    </location>
</feature>
<dbReference type="CDD" id="cd06185">
    <property type="entry name" value="PDR_like"/>
    <property type="match status" value="1"/>
</dbReference>
<dbReference type="Gene3D" id="3.40.50.80">
    <property type="entry name" value="Nucleotide-binding domain of ferredoxin-NADP reductase (FNR) module"/>
    <property type="match status" value="1"/>
</dbReference>
<dbReference type="InterPro" id="IPR017927">
    <property type="entry name" value="FAD-bd_FR_type"/>
</dbReference>
<dbReference type="PROSITE" id="PS51085">
    <property type="entry name" value="2FE2S_FER_2"/>
    <property type="match status" value="1"/>
</dbReference>
<evidence type="ECO:0000256" key="2">
    <source>
        <dbReference type="ARBA" id="ARBA00022714"/>
    </source>
</evidence>
<dbReference type="EC" id="1.-.-.-" evidence="9"/>
<dbReference type="InterPro" id="IPR001041">
    <property type="entry name" value="2Fe-2S_ferredoxin-type"/>
</dbReference>
<dbReference type="SUPFAM" id="SSF63380">
    <property type="entry name" value="Riboflavin synthase domain-like"/>
    <property type="match status" value="1"/>
</dbReference>
<protein>
    <submittedName>
        <fullName evidence="9">Phthalate dioxygenase reductase</fullName>
        <ecNumber evidence="9">1.-.-.-</ecNumber>
    </submittedName>
</protein>
<dbReference type="InterPro" id="IPR036010">
    <property type="entry name" value="2Fe-2S_ferredoxin-like_sf"/>
</dbReference>
<evidence type="ECO:0000256" key="5">
    <source>
        <dbReference type="ARBA" id="ARBA00023004"/>
    </source>
</evidence>
<evidence type="ECO:0000313" key="9">
    <source>
        <dbReference type="EMBL" id="SUU90855.1"/>
    </source>
</evidence>
<dbReference type="InterPro" id="IPR039261">
    <property type="entry name" value="FNR_nucleotide-bd"/>
</dbReference>
<dbReference type="SUPFAM" id="SSF54292">
    <property type="entry name" value="2Fe-2S ferredoxin-like"/>
    <property type="match status" value="1"/>
</dbReference>
<organism evidence="9 10">
    <name type="scientific">Aminobacter aminovorans</name>
    <name type="common">Chelatobacter heintzii</name>
    <dbReference type="NCBI Taxonomy" id="83263"/>
    <lineage>
        <taxon>Bacteria</taxon>
        <taxon>Pseudomonadati</taxon>
        <taxon>Pseudomonadota</taxon>
        <taxon>Alphaproteobacteria</taxon>
        <taxon>Hyphomicrobiales</taxon>
        <taxon>Phyllobacteriaceae</taxon>
        <taxon>Aminobacter</taxon>
    </lineage>
</organism>
<evidence type="ECO:0000256" key="1">
    <source>
        <dbReference type="ARBA" id="ARBA00022630"/>
    </source>
</evidence>
<dbReference type="RefSeq" id="WP_115732805.1">
    <property type="nucleotide sequence ID" value="NZ_BAAAVY010000037.1"/>
</dbReference>
<dbReference type="Proteomes" id="UP000254701">
    <property type="component" value="Unassembled WGS sequence"/>
</dbReference>
<dbReference type="CDD" id="cd00207">
    <property type="entry name" value="fer2"/>
    <property type="match status" value="1"/>
</dbReference>
<keyword evidence="4 9" id="KW-0560">Oxidoreductase</keyword>
<dbReference type="Pfam" id="PF00111">
    <property type="entry name" value="Fer2"/>
    <property type="match status" value="1"/>
</dbReference>
<gene>
    <name evidence="9" type="primary">ophA1_3</name>
    <name evidence="9" type="ORF">NCTC10684_04115</name>
</gene>
<dbReference type="AlphaFoldDB" id="A0A380WPW7"/>
<dbReference type="PROSITE" id="PS51384">
    <property type="entry name" value="FAD_FR"/>
    <property type="match status" value="1"/>
</dbReference>
<evidence type="ECO:0000256" key="3">
    <source>
        <dbReference type="ARBA" id="ARBA00022723"/>
    </source>
</evidence>
<dbReference type="GO" id="GO:0051213">
    <property type="term" value="F:dioxygenase activity"/>
    <property type="evidence" value="ECO:0007669"/>
    <property type="project" value="UniProtKB-KW"/>
</dbReference>
<dbReference type="PANTHER" id="PTHR47354">
    <property type="entry name" value="NADH OXIDOREDUCTASE HCR"/>
    <property type="match status" value="1"/>
</dbReference>
<dbReference type="GO" id="GO:0051537">
    <property type="term" value="F:2 iron, 2 sulfur cluster binding"/>
    <property type="evidence" value="ECO:0007669"/>
    <property type="project" value="UniProtKB-KW"/>
</dbReference>
<dbReference type="Gene3D" id="3.10.20.30">
    <property type="match status" value="1"/>
</dbReference>
<keyword evidence="9" id="KW-0223">Dioxygenase</keyword>
<proteinExistence type="predicted"/>
<keyword evidence="5" id="KW-0408">Iron</keyword>
<evidence type="ECO:0000256" key="4">
    <source>
        <dbReference type="ARBA" id="ARBA00023002"/>
    </source>
</evidence>
<name>A0A380WPW7_AMIAI</name>
<dbReference type="InterPro" id="IPR006058">
    <property type="entry name" value="2Fe2S_fd_BS"/>
</dbReference>
<keyword evidence="6" id="KW-0411">Iron-sulfur</keyword>
<evidence type="ECO:0000313" key="10">
    <source>
        <dbReference type="Proteomes" id="UP000254701"/>
    </source>
</evidence>
<evidence type="ECO:0000259" key="8">
    <source>
        <dbReference type="PROSITE" id="PS51384"/>
    </source>
</evidence>
<keyword evidence="1" id="KW-0285">Flavoprotein</keyword>
<sequence length="322" mass="34905">MTIEKTARFPALIRSRTVIARDIVCLEIAPATGNAFLPFTAGAHVDVFVGDGLVRQYSISNDPADSSCYRLAIQKEAQSRGGSRAIHDRFKAGDIIQIGVPRNNFQLADDDTRVVLVAGGIGITPILSMAYRLAAKGTRFSLHLCARSIERAAFLEEIASSPFGSSLHLHLDDAGPDQRFNPEDAFSSATPTTAVYVCGPRGFMDFVTSAAQRMGVRPERIHTESFGAAVVHGEDEFEVVAARSGKVLRVRHDKSIAETLEEAGLRPLLSCEQGICGTCLTRVISGEVDHRDSFQTQLEKSSGSRIAICCSRARSRQLVLDI</sequence>